<dbReference type="PROSITE" id="PS50835">
    <property type="entry name" value="IG_LIKE"/>
    <property type="match status" value="2"/>
</dbReference>
<evidence type="ECO:0000256" key="7">
    <source>
        <dbReference type="ARBA" id="ARBA00023157"/>
    </source>
</evidence>
<evidence type="ECO:0000256" key="5">
    <source>
        <dbReference type="ARBA" id="ARBA00022989"/>
    </source>
</evidence>
<dbReference type="InterPro" id="IPR036179">
    <property type="entry name" value="Ig-like_dom_sf"/>
</dbReference>
<dbReference type="InterPro" id="IPR003599">
    <property type="entry name" value="Ig_sub"/>
</dbReference>
<evidence type="ECO:0000256" key="9">
    <source>
        <dbReference type="ARBA" id="ARBA00023180"/>
    </source>
</evidence>
<proteinExistence type="predicted"/>
<reference evidence="14" key="1">
    <citation type="submission" date="2021-01" db="EMBL/GenBank/DDBJ databases">
        <title>A chromosome-scale assembly of European eel, Anguilla anguilla.</title>
        <authorList>
            <person name="Henkel C."/>
            <person name="Jong-Raadsen S.A."/>
            <person name="Dufour S."/>
            <person name="Weltzien F.-A."/>
            <person name="Palstra A.P."/>
            <person name="Pelster B."/>
            <person name="Spaink H.P."/>
            <person name="Van Den Thillart G.E."/>
            <person name="Jansen H."/>
            <person name="Zahm M."/>
            <person name="Klopp C."/>
            <person name="Cedric C."/>
            <person name="Louis A."/>
            <person name="Berthelot C."/>
            <person name="Parey E."/>
            <person name="Roest Crollius H."/>
            <person name="Montfort J."/>
            <person name="Robinson-Rechavi M."/>
            <person name="Bucao C."/>
            <person name="Bouchez O."/>
            <person name="Gislard M."/>
            <person name="Lluch J."/>
            <person name="Milhes M."/>
            <person name="Lampietro C."/>
            <person name="Lopez Roques C."/>
            <person name="Donnadieu C."/>
            <person name="Braasch I."/>
            <person name="Desvignes T."/>
            <person name="Postlethwait J."/>
            <person name="Bobe J."/>
            <person name="Guiguen Y."/>
            <person name="Dirks R."/>
        </authorList>
    </citation>
    <scope>NUCLEOTIDE SEQUENCE</scope>
    <source>
        <strain evidence="14">Tag_6206</strain>
        <tissue evidence="14">Liver</tissue>
    </source>
</reference>
<dbReference type="GO" id="GO:0042102">
    <property type="term" value="P:positive regulation of T cell proliferation"/>
    <property type="evidence" value="ECO:0007669"/>
    <property type="project" value="TreeGrafter"/>
</dbReference>
<evidence type="ECO:0000256" key="6">
    <source>
        <dbReference type="ARBA" id="ARBA00023136"/>
    </source>
</evidence>
<evidence type="ECO:0000259" key="13">
    <source>
        <dbReference type="PROSITE" id="PS50835"/>
    </source>
</evidence>
<dbReference type="AlphaFoldDB" id="A0A9D3MX90"/>
<feature type="domain" description="Ig-like" evidence="13">
    <location>
        <begin position="19"/>
        <end position="127"/>
    </location>
</feature>
<dbReference type="InterPro" id="IPR051713">
    <property type="entry name" value="T-cell_Activation_Regulation"/>
</dbReference>
<dbReference type="GO" id="GO:0006955">
    <property type="term" value="P:immune response"/>
    <property type="evidence" value="ECO:0007669"/>
    <property type="project" value="TreeGrafter"/>
</dbReference>
<evidence type="ECO:0000256" key="11">
    <source>
        <dbReference type="SAM" id="Phobius"/>
    </source>
</evidence>
<feature type="chain" id="PRO_5039182136" description="Ig-like domain-containing protein" evidence="12">
    <location>
        <begin position="24"/>
        <end position="315"/>
    </location>
</feature>
<dbReference type="InterPro" id="IPR013106">
    <property type="entry name" value="Ig_V-set"/>
</dbReference>
<dbReference type="Pfam" id="PF07686">
    <property type="entry name" value="V-set"/>
    <property type="match status" value="2"/>
</dbReference>
<organism evidence="14 15">
    <name type="scientific">Anguilla anguilla</name>
    <name type="common">European freshwater eel</name>
    <name type="synonym">Muraena anguilla</name>
    <dbReference type="NCBI Taxonomy" id="7936"/>
    <lineage>
        <taxon>Eukaryota</taxon>
        <taxon>Metazoa</taxon>
        <taxon>Chordata</taxon>
        <taxon>Craniata</taxon>
        <taxon>Vertebrata</taxon>
        <taxon>Euteleostomi</taxon>
        <taxon>Actinopterygii</taxon>
        <taxon>Neopterygii</taxon>
        <taxon>Teleostei</taxon>
        <taxon>Anguilliformes</taxon>
        <taxon>Anguillidae</taxon>
        <taxon>Anguilla</taxon>
    </lineage>
</organism>
<dbReference type="GO" id="GO:0042130">
    <property type="term" value="P:negative regulation of T cell proliferation"/>
    <property type="evidence" value="ECO:0007669"/>
    <property type="project" value="TreeGrafter"/>
</dbReference>
<evidence type="ECO:0000256" key="3">
    <source>
        <dbReference type="ARBA" id="ARBA00022692"/>
    </source>
</evidence>
<dbReference type="GO" id="GO:0031295">
    <property type="term" value="P:T cell costimulation"/>
    <property type="evidence" value="ECO:0007669"/>
    <property type="project" value="TreeGrafter"/>
</dbReference>
<dbReference type="SMART" id="SM00406">
    <property type="entry name" value="IGv"/>
    <property type="match status" value="2"/>
</dbReference>
<dbReference type="SUPFAM" id="SSF48726">
    <property type="entry name" value="Immunoglobulin"/>
    <property type="match status" value="2"/>
</dbReference>
<evidence type="ECO:0000256" key="2">
    <source>
        <dbReference type="ARBA" id="ARBA00022475"/>
    </source>
</evidence>
<dbReference type="GO" id="GO:0071222">
    <property type="term" value="P:cellular response to lipopolysaccharide"/>
    <property type="evidence" value="ECO:0007669"/>
    <property type="project" value="TreeGrafter"/>
</dbReference>
<dbReference type="InterPro" id="IPR013783">
    <property type="entry name" value="Ig-like_fold"/>
</dbReference>
<comment type="subcellular location">
    <subcellularLocation>
        <location evidence="1">Cell membrane</location>
        <topology evidence="1">Single-pass type I membrane protein</topology>
    </subcellularLocation>
</comment>
<keyword evidence="7" id="KW-1015">Disulfide bond</keyword>
<dbReference type="EMBL" id="JAFIRN010000001">
    <property type="protein sequence ID" value="KAG5856599.1"/>
    <property type="molecule type" value="Genomic_DNA"/>
</dbReference>
<accession>A0A9D3MX90</accession>
<feature type="non-terminal residue" evidence="14">
    <location>
        <position position="1"/>
    </location>
</feature>
<dbReference type="Gene3D" id="2.60.40.10">
    <property type="entry name" value="Immunoglobulins"/>
    <property type="match status" value="2"/>
</dbReference>
<dbReference type="GO" id="GO:0009897">
    <property type="term" value="C:external side of plasma membrane"/>
    <property type="evidence" value="ECO:0007669"/>
    <property type="project" value="TreeGrafter"/>
</dbReference>
<keyword evidence="10" id="KW-0393">Immunoglobulin domain</keyword>
<keyword evidence="8" id="KW-0675">Receptor</keyword>
<keyword evidence="6 11" id="KW-0472">Membrane</keyword>
<evidence type="ECO:0000256" key="12">
    <source>
        <dbReference type="SAM" id="SignalP"/>
    </source>
</evidence>
<evidence type="ECO:0000313" key="14">
    <source>
        <dbReference type="EMBL" id="KAG5856599.1"/>
    </source>
</evidence>
<keyword evidence="4 12" id="KW-0732">Signal</keyword>
<feature type="transmembrane region" description="Helical" evidence="11">
    <location>
        <begin position="291"/>
        <end position="311"/>
    </location>
</feature>
<dbReference type="PANTHER" id="PTHR25466:SF9">
    <property type="entry name" value="FIBRONECTIN TYPE-III DOMAIN-CONTAINING PROTEIN"/>
    <property type="match status" value="1"/>
</dbReference>
<protein>
    <recommendedName>
        <fullName evidence="13">Ig-like domain-containing protein</fullName>
    </recommendedName>
</protein>
<evidence type="ECO:0000313" key="15">
    <source>
        <dbReference type="Proteomes" id="UP001044222"/>
    </source>
</evidence>
<dbReference type="InterPro" id="IPR007110">
    <property type="entry name" value="Ig-like_dom"/>
</dbReference>
<keyword evidence="5 11" id="KW-1133">Transmembrane helix</keyword>
<comment type="caution">
    <text evidence="14">The sequence shown here is derived from an EMBL/GenBank/DDBJ whole genome shotgun (WGS) entry which is preliminary data.</text>
</comment>
<dbReference type="Proteomes" id="UP001044222">
    <property type="component" value="Unassembled WGS sequence"/>
</dbReference>
<keyword evidence="15" id="KW-1185">Reference proteome</keyword>
<gene>
    <name evidence="14" type="ORF">ANANG_G00009620</name>
</gene>
<keyword evidence="3 11" id="KW-0812">Transmembrane</keyword>
<feature type="domain" description="Ig-like" evidence="13">
    <location>
        <begin position="159"/>
        <end position="252"/>
    </location>
</feature>
<dbReference type="PANTHER" id="PTHR25466">
    <property type="entry name" value="T-LYMPHOCYTE ACTIVATION ANTIGEN"/>
    <property type="match status" value="1"/>
</dbReference>
<name>A0A9D3MX90_ANGAN</name>
<dbReference type="SMART" id="SM00409">
    <property type="entry name" value="IG"/>
    <property type="match status" value="2"/>
</dbReference>
<evidence type="ECO:0000256" key="10">
    <source>
        <dbReference type="ARBA" id="ARBA00023319"/>
    </source>
</evidence>
<dbReference type="GO" id="GO:0007166">
    <property type="term" value="P:cell surface receptor signaling pathway"/>
    <property type="evidence" value="ECO:0007669"/>
    <property type="project" value="TreeGrafter"/>
</dbReference>
<sequence>MTQSHWILLFFLFKMKEAPKCHGELLNSCEKVNTHEVSAALGKTAKLPCSVPSTEMCRYRMKWVSYTSASAKPYTLQIWPPLSRQSQHLHGERLTFLWGEEGVEVGNWTLSLRDVRKNDSGTYTCQVWSGWQCVMGTRVILKVKECEVLNPIAALHKTTVILPCPFTSYQGNTPTPEVSWFLGPEGQGSLILHHPPTPSSPNSSGPIPLQGRVRFSGDLNSGNATLTISELNLNDTDWYRCILHMGENRKICKEMRLHFSDLPGSEVTLTTGTINVSMKANANEETGGSPAVVVVSVLSVCVAVAVAGAYIRYRK</sequence>
<keyword evidence="9" id="KW-0325">Glycoprotein</keyword>
<feature type="signal peptide" evidence="12">
    <location>
        <begin position="1"/>
        <end position="23"/>
    </location>
</feature>
<evidence type="ECO:0000256" key="8">
    <source>
        <dbReference type="ARBA" id="ARBA00023170"/>
    </source>
</evidence>
<evidence type="ECO:0000256" key="1">
    <source>
        <dbReference type="ARBA" id="ARBA00004251"/>
    </source>
</evidence>
<keyword evidence="2" id="KW-1003">Cell membrane</keyword>
<evidence type="ECO:0000256" key="4">
    <source>
        <dbReference type="ARBA" id="ARBA00022729"/>
    </source>
</evidence>